<protein>
    <submittedName>
        <fullName evidence="1">Hydroxylamine reductase</fullName>
    </submittedName>
</protein>
<dbReference type="SUPFAM" id="SSF56821">
    <property type="entry name" value="Prismane protein-like"/>
    <property type="match status" value="1"/>
</dbReference>
<proteinExistence type="predicted"/>
<dbReference type="InterPro" id="IPR011254">
    <property type="entry name" value="Prismane-like_sf"/>
</dbReference>
<accession>A0A0W8F0A2</accession>
<reference evidence="1" key="1">
    <citation type="journal article" date="2015" name="Proc. Natl. Acad. Sci. U.S.A.">
        <title>Networks of energetic and metabolic interactions define dynamics in microbial communities.</title>
        <authorList>
            <person name="Embree M."/>
            <person name="Liu J.K."/>
            <person name="Al-Bassam M.M."/>
            <person name="Zengler K."/>
        </authorList>
    </citation>
    <scope>NUCLEOTIDE SEQUENCE</scope>
</reference>
<evidence type="ECO:0000313" key="1">
    <source>
        <dbReference type="EMBL" id="KUG14174.1"/>
    </source>
</evidence>
<dbReference type="InterPro" id="IPR004137">
    <property type="entry name" value="HCP/CODH"/>
</dbReference>
<dbReference type="Pfam" id="PF03063">
    <property type="entry name" value="Prismane"/>
    <property type="match status" value="1"/>
</dbReference>
<dbReference type="AlphaFoldDB" id="A0A0W8F0A2"/>
<comment type="caution">
    <text evidence="1">The sequence shown here is derived from an EMBL/GenBank/DDBJ whole genome shotgun (WGS) entry which is preliminary data.</text>
</comment>
<organism evidence="1">
    <name type="scientific">hydrocarbon metagenome</name>
    <dbReference type="NCBI Taxonomy" id="938273"/>
    <lineage>
        <taxon>unclassified sequences</taxon>
        <taxon>metagenomes</taxon>
        <taxon>ecological metagenomes</taxon>
    </lineage>
</organism>
<sequence>MMFCNQCEETVKGIGCTVKGVCGNEDAIAVYQDVLVYLCQGFLYEVHSIFVSRG</sequence>
<dbReference type="EMBL" id="LNQE01001692">
    <property type="protein sequence ID" value="KUG14174.1"/>
    <property type="molecule type" value="Genomic_DNA"/>
</dbReference>
<gene>
    <name evidence="1" type="ORF">ASZ90_016191</name>
</gene>
<dbReference type="InterPro" id="IPR016100">
    <property type="entry name" value="Prismane_a-bundle"/>
</dbReference>
<dbReference type="Gene3D" id="1.20.1270.20">
    <property type="match status" value="1"/>
</dbReference>
<dbReference type="GO" id="GO:0016491">
    <property type="term" value="F:oxidoreductase activity"/>
    <property type="evidence" value="ECO:0007669"/>
    <property type="project" value="InterPro"/>
</dbReference>
<name>A0A0W8F0A2_9ZZZZ</name>